<dbReference type="InterPro" id="IPR010607">
    <property type="entry name" value="DUF1194"/>
</dbReference>
<reference evidence="2 3" key="1">
    <citation type="submission" date="2018-12" db="EMBL/GenBank/DDBJ databases">
        <title>bacterium Hansschlegelia zhihuaiae S113.</title>
        <authorList>
            <person name="He J."/>
        </authorList>
    </citation>
    <scope>NUCLEOTIDE SEQUENCE [LARGE SCALE GENOMIC DNA]</scope>
    <source>
        <strain evidence="2 3">S 113</strain>
    </source>
</reference>
<evidence type="ECO:0000256" key="1">
    <source>
        <dbReference type="SAM" id="MobiDB-lite"/>
    </source>
</evidence>
<dbReference type="Pfam" id="PF06707">
    <property type="entry name" value="DUF1194"/>
    <property type="match status" value="1"/>
</dbReference>
<comment type="caution">
    <text evidence="2">The sequence shown here is derived from an EMBL/GenBank/DDBJ whole genome shotgun (WGS) entry which is preliminary data.</text>
</comment>
<name>A0A4Q0MAP4_9HYPH</name>
<accession>A0A4Q0MAP4</accession>
<organism evidence="2 3">
    <name type="scientific">Hansschlegelia zhihuaiae</name>
    <dbReference type="NCBI Taxonomy" id="405005"/>
    <lineage>
        <taxon>Bacteria</taxon>
        <taxon>Pseudomonadati</taxon>
        <taxon>Pseudomonadota</taxon>
        <taxon>Alphaproteobacteria</taxon>
        <taxon>Hyphomicrobiales</taxon>
        <taxon>Methylopilaceae</taxon>
        <taxon>Hansschlegelia</taxon>
    </lineage>
</organism>
<proteinExistence type="predicted"/>
<dbReference type="InterPro" id="IPR036465">
    <property type="entry name" value="vWFA_dom_sf"/>
</dbReference>
<protein>
    <submittedName>
        <fullName evidence="2">DUF1194 domain-containing protein</fullName>
    </submittedName>
</protein>
<dbReference type="EMBL" id="RYFI01000018">
    <property type="protein sequence ID" value="RXF70340.1"/>
    <property type="molecule type" value="Genomic_DNA"/>
</dbReference>
<evidence type="ECO:0000313" key="2">
    <source>
        <dbReference type="EMBL" id="RXF70340.1"/>
    </source>
</evidence>
<evidence type="ECO:0000313" key="3">
    <source>
        <dbReference type="Proteomes" id="UP000289708"/>
    </source>
</evidence>
<dbReference type="RefSeq" id="WP_128778751.1">
    <property type="nucleotide sequence ID" value="NZ_RYFI01000018.1"/>
</dbReference>
<dbReference type="OrthoDB" id="9792179at2"/>
<gene>
    <name evidence="2" type="ORF">EK403_17465</name>
</gene>
<dbReference type="AlphaFoldDB" id="A0A4Q0MAP4"/>
<dbReference type="SUPFAM" id="SSF53300">
    <property type="entry name" value="vWA-like"/>
    <property type="match status" value="1"/>
</dbReference>
<sequence>MARTADSSGRLARTGRRVLIASAPILLGIAAQGRAAETGAPVDLELVLAVDISYSMDADEQQVQREGYVSAIVSKPVLDAISLGPLGRIAVSYVEWAGADEQRTVIPWTVIDGPSSARAFADRLAAAPLRRAYRTSISGALIHSARLFEGNGFASARQVIDVSGDGPNNQGETVEQVRDEVLERGVVINGLPLMLKRPSFSMMDVGDLDVYYRDCVIGGPGAFMVPVRSVDQFPAAVRTKLVLEIAGLGPEAPAIPPGGTDALPTAAERGPSKADCTSGEQLWRDRFGN</sequence>
<dbReference type="Gene3D" id="3.40.50.410">
    <property type="entry name" value="von Willebrand factor, type A domain"/>
    <property type="match status" value="1"/>
</dbReference>
<feature type="region of interest" description="Disordered" evidence="1">
    <location>
        <begin position="253"/>
        <end position="289"/>
    </location>
</feature>
<dbReference type="Proteomes" id="UP000289708">
    <property type="component" value="Unassembled WGS sequence"/>
</dbReference>
<keyword evidence="3" id="KW-1185">Reference proteome</keyword>